<comment type="caution">
    <text evidence="1">The sequence shown here is derived from an EMBL/GenBank/DDBJ whole genome shotgun (WGS) entry which is preliminary data.</text>
</comment>
<proteinExistence type="predicted"/>
<protein>
    <submittedName>
        <fullName evidence="1">Uncharacterized protein</fullName>
    </submittedName>
</protein>
<dbReference type="EMBL" id="RBQF01000099">
    <property type="protein sequence ID" value="RMP11644.1"/>
    <property type="molecule type" value="Genomic_DNA"/>
</dbReference>
<dbReference type="Proteomes" id="UP000276587">
    <property type="component" value="Unassembled WGS sequence"/>
</dbReference>
<accession>A0A3M4AZH1</accession>
<dbReference type="RefSeq" id="WP_064054114.1">
    <property type="nucleotide sequence ID" value="NZ_RBPW01000084.1"/>
</dbReference>
<dbReference type="AlphaFoldDB" id="A0A3M4AZH1"/>
<gene>
    <name evidence="1" type="ORF">ALQ29_03902</name>
</gene>
<evidence type="ECO:0000313" key="1">
    <source>
        <dbReference type="EMBL" id="RMP11644.1"/>
    </source>
</evidence>
<evidence type="ECO:0000313" key="2">
    <source>
        <dbReference type="Proteomes" id="UP000276587"/>
    </source>
</evidence>
<keyword evidence="2" id="KW-1185">Reference proteome</keyword>
<reference evidence="1 2" key="1">
    <citation type="submission" date="2018-08" db="EMBL/GenBank/DDBJ databases">
        <title>Recombination of ecologically and evolutionarily significant loci maintains genetic cohesion in the Pseudomonas syringae species complex.</title>
        <authorList>
            <person name="Dillon M."/>
            <person name="Thakur S."/>
            <person name="Almeida R.N.D."/>
            <person name="Weir B.S."/>
            <person name="Guttman D.S."/>
        </authorList>
    </citation>
    <scope>NUCLEOTIDE SEQUENCE [LARGE SCALE GENOMIC DNA]</scope>
    <source>
        <strain evidence="1 2">ICMP 3555</strain>
    </source>
</reference>
<sequence>MDMTKKDVKRPDGGHVIGRSRFGRLSICFDGGCSYPAMINVLRAVFKRYGRLVRFGERLSAQGWIDRVEARGFQISDQERVAVFTLMWDRGGSDPLGRG</sequence>
<organism evidence="1 2">
    <name type="scientific">Pseudomonas marginalis pv. marginalis</name>
    <dbReference type="NCBI Taxonomy" id="97473"/>
    <lineage>
        <taxon>Bacteria</taxon>
        <taxon>Pseudomonadati</taxon>
        <taxon>Pseudomonadota</taxon>
        <taxon>Gammaproteobacteria</taxon>
        <taxon>Pseudomonadales</taxon>
        <taxon>Pseudomonadaceae</taxon>
        <taxon>Pseudomonas</taxon>
    </lineage>
</organism>
<name>A0A3M4AZH1_PSEMA</name>